<comment type="caution">
    <text evidence="1">The sequence shown here is derived from an EMBL/GenBank/DDBJ whole genome shotgun (WGS) entry which is preliminary data.</text>
</comment>
<dbReference type="EMBL" id="CM020618">
    <property type="protein sequence ID" value="KAK1858911.1"/>
    <property type="molecule type" value="Genomic_DNA"/>
</dbReference>
<organism evidence="1 2">
    <name type="scientific">Pyropia yezoensis</name>
    <name type="common">Susabi-nori</name>
    <name type="synonym">Porphyra yezoensis</name>
    <dbReference type="NCBI Taxonomy" id="2788"/>
    <lineage>
        <taxon>Eukaryota</taxon>
        <taxon>Rhodophyta</taxon>
        <taxon>Bangiophyceae</taxon>
        <taxon>Bangiales</taxon>
        <taxon>Bangiaceae</taxon>
        <taxon>Pyropia</taxon>
    </lineage>
</organism>
<evidence type="ECO:0000313" key="2">
    <source>
        <dbReference type="Proteomes" id="UP000798662"/>
    </source>
</evidence>
<accession>A0ACC3BMD6</accession>
<dbReference type="Proteomes" id="UP000798662">
    <property type="component" value="Chromosome 1"/>
</dbReference>
<keyword evidence="2" id="KW-1185">Reference proteome</keyword>
<evidence type="ECO:0000313" key="1">
    <source>
        <dbReference type="EMBL" id="KAK1858911.1"/>
    </source>
</evidence>
<sequence>MLRFAAAAPRPSPPFPITPLFFGGSAFAPPPPARSLSAAFLRRLCSTRLAMASAAVDVAPPPTTPATSAAAAAAAAAAPASIAAAAGAASATPGAAAAVAAATAEAASTAAAAVPDTPVAGDGARSRRAACGRAAKHAASLEAAQATLLALHTTAALHCRRVVLPSGEYLSTCSAGPVDAPPLVVAHGWGAGLGLFGRNIDAAAQSYRVHLVDWPGCGGSSRPPLPPPSADVDANVRGAVDYFVEPLAAWARIMTADAAEPGFKGPFRLAGHSQGGYLAAAYARRYPADVSHLLLLSPAGVPVGPSDAELNASLAAMPWGRRTLFGTFRRLWRSAVTPQSIVRAGGSAVGRPLLTKYVTARFPWMDGPSSAATAAYLYELFSAPVGSEAAIVRLLRPGLYAYRPAVEWIPSLRMPTTFMYGDGDWMDWRGGAAAVAAMPPGLGEVLNVPAAGHFLFVENADDFNRQFVGALRRADAATTAAGDGGNSA</sequence>
<gene>
    <name evidence="1" type="ORF">I4F81_001510</name>
</gene>
<reference evidence="1" key="1">
    <citation type="submission" date="2019-11" db="EMBL/GenBank/DDBJ databases">
        <title>Nori genome reveals adaptations in red seaweeds to the harsh intertidal environment.</title>
        <authorList>
            <person name="Wang D."/>
            <person name="Mao Y."/>
        </authorList>
    </citation>
    <scope>NUCLEOTIDE SEQUENCE</scope>
    <source>
        <tissue evidence="1">Gametophyte</tissue>
    </source>
</reference>
<name>A0ACC3BMD6_PYRYE</name>
<protein>
    <submittedName>
        <fullName evidence="1">Uncharacterized protein</fullName>
    </submittedName>
</protein>
<proteinExistence type="predicted"/>